<evidence type="ECO:0000313" key="1">
    <source>
        <dbReference type="EMBL" id="ADG91092.1"/>
    </source>
</evidence>
<dbReference type="Proteomes" id="UP000002376">
    <property type="component" value="Chromosome"/>
</dbReference>
<proteinExistence type="predicted"/>
<dbReference type="AlphaFoldDB" id="D5U1U2"/>
<accession>D5U1U2</accession>
<protein>
    <submittedName>
        <fullName evidence="1">Uncharacterized protein</fullName>
    </submittedName>
</protein>
<reference evidence="1 2" key="1">
    <citation type="journal article" date="2010" name="Stand. Genomic Sci.">
        <title>Complete genome sequence of Thermosphaera aggregans type strain (M11TL).</title>
        <authorList>
            <person name="Spring S."/>
            <person name="Rachel R."/>
            <person name="Lapidus A."/>
            <person name="Davenport K."/>
            <person name="Tice H."/>
            <person name="Copeland A."/>
            <person name="Cheng J.F."/>
            <person name="Lucas S."/>
            <person name="Chen F."/>
            <person name="Nolan M."/>
            <person name="Bruce D."/>
            <person name="Goodwin L."/>
            <person name="Pitluck S."/>
            <person name="Ivanova N."/>
            <person name="Mavromatis K."/>
            <person name="Ovchinnikova G."/>
            <person name="Pati A."/>
            <person name="Chen A."/>
            <person name="Palaniappan K."/>
            <person name="Land M."/>
            <person name="Hauser L."/>
            <person name="Chang Y.J."/>
            <person name="Jeffries C.C."/>
            <person name="Brettin T."/>
            <person name="Detter J.C."/>
            <person name="Tapia R."/>
            <person name="Han C."/>
            <person name="Heimerl T."/>
            <person name="Weikl F."/>
            <person name="Brambilla E."/>
            <person name="Goker M."/>
            <person name="Bristow J."/>
            <person name="Eisen J.A."/>
            <person name="Markowitz V."/>
            <person name="Hugenholtz P."/>
            <person name="Kyrpides N.C."/>
            <person name="Klenk H.P."/>
        </authorList>
    </citation>
    <scope>NUCLEOTIDE SEQUENCE [LARGE SCALE GENOMIC DNA]</scope>
    <source>
        <strain evidence="2">DSM 11486 / M11TL</strain>
    </source>
</reference>
<reference evidence="2" key="2">
    <citation type="journal article" date="2010" name="Stand. Genomic Sci.">
        <title>Complete genome sequence of Thermosphaera aggregans type strain (M11TLT).</title>
        <authorList>
            <person name="Spring S."/>
            <person name="Rachel R."/>
            <person name="Lapidus A."/>
            <person name="Davenport K."/>
            <person name="Tice H."/>
            <person name="Copeland A."/>
            <person name="Cheng J.-F."/>
            <person name="Lucas S."/>
            <person name="Chen F."/>
            <person name="Nolan M."/>
            <person name="Bruce D."/>
            <person name="Goodwin L."/>
            <person name="Pitluck S."/>
            <person name="Ivanova N."/>
            <person name="Mavromatis K."/>
            <person name="Ovchinnikova G."/>
            <person name="Pati A."/>
            <person name="Chen A."/>
            <person name="Palaniappan K."/>
            <person name="Land M."/>
            <person name="Hauser L."/>
            <person name="Chang Y.-J."/>
            <person name="Jeffries C.C."/>
            <person name="Brettin T."/>
            <person name="Detter J.C."/>
            <person name="Tapia R."/>
            <person name="Han C."/>
            <person name="Heimerl T."/>
            <person name="Weikl F."/>
            <person name="Brambilla E."/>
            <person name="Goker M."/>
            <person name="Bristow J."/>
            <person name="Eisen J.A."/>
            <person name="Markowitz V."/>
            <person name="Hugenholtz P."/>
            <person name="Kyrpides N.C."/>
            <person name="Klenk H.-P."/>
        </authorList>
    </citation>
    <scope>NUCLEOTIDE SEQUENCE [LARGE SCALE GENOMIC DNA]</scope>
    <source>
        <strain evidence="2">DSM 11486 / M11TL</strain>
    </source>
</reference>
<dbReference type="KEGG" id="tag:Tagg_0819"/>
<organism evidence="1 2">
    <name type="scientific">Thermosphaera aggregans (strain DSM 11486 / M11TL)</name>
    <dbReference type="NCBI Taxonomy" id="633148"/>
    <lineage>
        <taxon>Archaea</taxon>
        <taxon>Thermoproteota</taxon>
        <taxon>Thermoprotei</taxon>
        <taxon>Desulfurococcales</taxon>
        <taxon>Desulfurococcaceae</taxon>
        <taxon>Thermosphaera</taxon>
    </lineage>
</organism>
<sequence length="83" mass="9041">MYDTRLATGFKQNYLCWNIESDRIICLTININEKASSHRKQLGRAGFSKAGGLRKPLSNIARGALNLSSALHKRAVIIPGGTG</sequence>
<keyword evidence="2" id="KW-1185">Reference proteome</keyword>
<dbReference type="HOGENOM" id="CLU_2534843_0_0_2"/>
<dbReference type="STRING" id="633148.Tagg_0819"/>
<reference key="3">
    <citation type="submission" date="2010-02" db="EMBL/GenBank/DDBJ databases">
        <title>Complete genome sequence of Thermosphaera aggregans type strain (M11TL).</title>
        <authorList>
            <consortium name="US DOE Joint Genome Institute (JGI-PGF)"/>
            <person name="Spring S."/>
            <person name="Lapidus A."/>
            <person name="Munk C."/>
            <person name="Schroeder M."/>
            <person name="Glavina Del Rio T."/>
            <person name="Tice H."/>
            <person name="Copeland A."/>
            <person name="Cheng J.-F."/>
            <person name="Lucas S."/>
            <person name="Chen F."/>
            <person name="Nolan M."/>
            <person name="Bruce D."/>
            <person name="Goodwin L."/>
            <person name="Pitluck S."/>
            <person name="Ivanova N."/>
            <person name="Mavromatis K."/>
            <person name="Ovchinnikova G."/>
            <person name="Pati A."/>
            <person name="Chen A."/>
            <person name="Palaniappan K."/>
            <person name="Land M."/>
            <person name="Hauser L."/>
            <person name="Chang Y.-J."/>
            <person name="Jeffries C.C."/>
            <person name="Brettin T."/>
            <person name="Detter J.C."/>
            <person name="Tapia R."/>
            <person name="Han C."/>
            <person name="Chain P."/>
            <person name="Heimerl T."/>
            <person name="Weik F."/>
            <person name="Goker M."/>
            <person name="Rachel R."/>
            <person name="Bristow J."/>
            <person name="Eisen J.A."/>
            <person name="Markowitz V."/>
            <person name="Hugenholtz P."/>
            <person name="Kyrpides N.C."/>
            <person name="Klenk H.-P."/>
        </authorList>
    </citation>
    <scope>NUCLEOTIDE SEQUENCE</scope>
    <source>
        <strain>DSM 11486</strain>
    </source>
</reference>
<dbReference type="EMBL" id="CP001939">
    <property type="protein sequence ID" value="ADG91092.1"/>
    <property type="molecule type" value="Genomic_DNA"/>
</dbReference>
<evidence type="ECO:0000313" key="2">
    <source>
        <dbReference type="Proteomes" id="UP000002376"/>
    </source>
</evidence>
<name>D5U1U2_THEAM</name>
<gene>
    <name evidence="1" type="ordered locus">Tagg_0819</name>
</gene>